<comment type="similarity">
    <text evidence="1">Belongs to the Skp family.</text>
</comment>
<proteinExistence type="inferred from homology"/>
<evidence type="ECO:0000256" key="2">
    <source>
        <dbReference type="ARBA" id="ARBA00022729"/>
    </source>
</evidence>
<name>A0ABM7X915_9BACT</name>
<evidence type="ECO:0000313" key="7">
    <source>
        <dbReference type="Proteomes" id="UP001162734"/>
    </source>
</evidence>
<evidence type="ECO:0000256" key="1">
    <source>
        <dbReference type="ARBA" id="ARBA00009091"/>
    </source>
</evidence>
<feature type="chain" id="PRO_5047356513" description="Outer membrane chaperone Skp (OmpH)" evidence="5">
    <location>
        <begin position="24"/>
        <end position="188"/>
    </location>
</feature>
<keyword evidence="2 5" id="KW-0732">Signal</keyword>
<feature type="coiled-coil region" evidence="3">
    <location>
        <begin position="32"/>
        <end position="117"/>
    </location>
</feature>
<evidence type="ECO:0008006" key="8">
    <source>
        <dbReference type="Google" id="ProtNLM"/>
    </source>
</evidence>
<dbReference type="Proteomes" id="UP001162734">
    <property type="component" value="Chromosome"/>
</dbReference>
<dbReference type="InterPro" id="IPR024930">
    <property type="entry name" value="Skp_dom_sf"/>
</dbReference>
<evidence type="ECO:0000256" key="5">
    <source>
        <dbReference type="SAM" id="SignalP"/>
    </source>
</evidence>
<dbReference type="EMBL" id="AP025592">
    <property type="protein sequence ID" value="BDG08339.1"/>
    <property type="molecule type" value="Genomic_DNA"/>
</dbReference>
<evidence type="ECO:0000256" key="3">
    <source>
        <dbReference type="SAM" id="Coils"/>
    </source>
</evidence>
<dbReference type="PANTHER" id="PTHR35089:SF1">
    <property type="entry name" value="CHAPERONE PROTEIN SKP"/>
    <property type="match status" value="1"/>
</dbReference>
<keyword evidence="3" id="KW-0175">Coiled coil</keyword>
<sequence>MRRIAIPAALAFAAALYAAPAAADVKIGFVDLQRALNEVEDGKAAKAQLKREFDQKQKTLDEKQEELKRLKADYDKQQVVMSDTAKREKQAEFDRKLADVQGTYVNLQKELSEREREMTRGIFEKMNAIIREMAESEGFTMVFEKTDSGLIYAPPQYDLTNELVRKYNARHKGGSPAASAKKPNGKKK</sequence>
<keyword evidence="7" id="KW-1185">Reference proteome</keyword>
<organism evidence="6 7">
    <name type="scientific">Anaeromyxobacter paludicola</name>
    <dbReference type="NCBI Taxonomy" id="2918171"/>
    <lineage>
        <taxon>Bacteria</taxon>
        <taxon>Pseudomonadati</taxon>
        <taxon>Myxococcota</taxon>
        <taxon>Myxococcia</taxon>
        <taxon>Myxococcales</taxon>
        <taxon>Cystobacterineae</taxon>
        <taxon>Anaeromyxobacteraceae</taxon>
        <taxon>Anaeromyxobacter</taxon>
    </lineage>
</organism>
<dbReference type="InterPro" id="IPR005632">
    <property type="entry name" value="Chaperone_Skp"/>
</dbReference>
<reference evidence="7" key="1">
    <citation type="journal article" date="2022" name="Int. J. Syst. Evol. Microbiol.">
        <title>Anaeromyxobacter oryzae sp. nov., Anaeromyxobacter diazotrophicus sp. nov. and Anaeromyxobacter paludicola sp. nov., isolated from paddy soils.</title>
        <authorList>
            <person name="Itoh H."/>
            <person name="Xu Z."/>
            <person name="Mise K."/>
            <person name="Masuda Y."/>
            <person name="Ushijima N."/>
            <person name="Hayakawa C."/>
            <person name="Shiratori Y."/>
            <person name="Senoo K."/>
        </authorList>
    </citation>
    <scope>NUCLEOTIDE SEQUENCE [LARGE SCALE GENOMIC DNA]</scope>
    <source>
        <strain evidence="7">Red630</strain>
    </source>
</reference>
<dbReference type="Gene3D" id="3.30.910.20">
    <property type="entry name" value="Skp domain"/>
    <property type="match status" value="1"/>
</dbReference>
<evidence type="ECO:0000313" key="6">
    <source>
        <dbReference type="EMBL" id="BDG08339.1"/>
    </source>
</evidence>
<dbReference type="RefSeq" id="WP_248345521.1">
    <property type="nucleotide sequence ID" value="NZ_AP025592.1"/>
</dbReference>
<dbReference type="Pfam" id="PF03938">
    <property type="entry name" value="OmpH"/>
    <property type="match status" value="1"/>
</dbReference>
<dbReference type="SUPFAM" id="SSF111384">
    <property type="entry name" value="OmpH-like"/>
    <property type="match status" value="1"/>
</dbReference>
<feature type="region of interest" description="Disordered" evidence="4">
    <location>
        <begin position="168"/>
        <end position="188"/>
    </location>
</feature>
<protein>
    <recommendedName>
        <fullName evidence="8">Outer membrane chaperone Skp (OmpH)</fullName>
    </recommendedName>
</protein>
<gene>
    <name evidence="6" type="ORF">AMPC_14520</name>
</gene>
<accession>A0ABM7X915</accession>
<dbReference type="SMART" id="SM00935">
    <property type="entry name" value="OmpH"/>
    <property type="match status" value="1"/>
</dbReference>
<evidence type="ECO:0000256" key="4">
    <source>
        <dbReference type="SAM" id="MobiDB-lite"/>
    </source>
</evidence>
<feature type="signal peptide" evidence="5">
    <location>
        <begin position="1"/>
        <end position="23"/>
    </location>
</feature>
<dbReference type="PANTHER" id="PTHR35089">
    <property type="entry name" value="CHAPERONE PROTEIN SKP"/>
    <property type="match status" value="1"/>
</dbReference>